<keyword evidence="2" id="KW-0732">Signal</keyword>
<keyword evidence="3" id="KW-0808">Transferase</keyword>
<dbReference type="GO" id="GO:0008168">
    <property type="term" value="F:methyltransferase activity"/>
    <property type="evidence" value="ECO:0007669"/>
    <property type="project" value="UniProtKB-KW"/>
</dbReference>
<evidence type="ECO:0000256" key="2">
    <source>
        <dbReference type="SAM" id="SignalP"/>
    </source>
</evidence>
<dbReference type="AlphaFoldDB" id="A0A370B411"/>
<proteinExistence type="predicted"/>
<feature type="signal peptide" evidence="2">
    <location>
        <begin position="1"/>
        <end position="28"/>
    </location>
</feature>
<dbReference type="PROSITE" id="PS51257">
    <property type="entry name" value="PROKAR_LIPOPROTEIN"/>
    <property type="match status" value="1"/>
</dbReference>
<dbReference type="GO" id="GO:0032259">
    <property type="term" value="P:methylation"/>
    <property type="evidence" value="ECO:0007669"/>
    <property type="project" value="UniProtKB-KW"/>
</dbReference>
<dbReference type="EMBL" id="QQNA01000315">
    <property type="protein sequence ID" value="RDG34476.1"/>
    <property type="molecule type" value="Genomic_DNA"/>
</dbReference>
<feature type="region of interest" description="Disordered" evidence="1">
    <location>
        <begin position="29"/>
        <end position="83"/>
    </location>
</feature>
<dbReference type="OrthoDB" id="4253166at2"/>
<reference evidence="3 4" key="1">
    <citation type="submission" date="2018-07" db="EMBL/GenBank/DDBJ databases">
        <title>Streptomyces species from bats.</title>
        <authorList>
            <person name="Dunlap C."/>
        </authorList>
    </citation>
    <scope>NUCLEOTIDE SEQUENCE [LARGE SCALE GENOMIC DNA]</scope>
    <source>
        <strain evidence="3 4">AC230</strain>
    </source>
</reference>
<comment type="caution">
    <text evidence="3">The sequence shown here is derived from an EMBL/GenBank/DDBJ whole genome shotgun (WGS) entry which is preliminary data.</text>
</comment>
<evidence type="ECO:0000256" key="1">
    <source>
        <dbReference type="SAM" id="MobiDB-lite"/>
    </source>
</evidence>
<feature type="chain" id="PRO_5038414461" evidence="2">
    <location>
        <begin position="29"/>
        <end position="210"/>
    </location>
</feature>
<organism evidence="3 4">
    <name type="scientific">Streptomyces corynorhini</name>
    <dbReference type="NCBI Taxonomy" id="2282652"/>
    <lineage>
        <taxon>Bacteria</taxon>
        <taxon>Bacillati</taxon>
        <taxon>Actinomycetota</taxon>
        <taxon>Actinomycetes</taxon>
        <taxon>Kitasatosporales</taxon>
        <taxon>Streptomycetaceae</taxon>
        <taxon>Streptomyces</taxon>
    </lineage>
</organism>
<feature type="compositionally biased region" description="Low complexity" evidence="1">
    <location>
        <begin position="66"/>
        <end position="83"/>
    </location>
</feature>
<evidence type="ECO:0000313" key="4">
    <source>
        <dbReference type="Proteomes" id="UP000253741"/>
    </source>
</evidence>
<evidence type="ECO:0000313" key="3">
    <source>
        <dbReference type="EMBL" id="RDG34476.1"/>
    </source>
</evidence>
<sequence>MTYVPRGATKTLAAVVLLVLTGAVSGCAARADDPRSAAPAVTSGGSGTPHASGSPGGEARAFCPEDAGAGSGADPSPAAAPSPCITYSWEQRVAENHAYRDERPLTDAQRAEARPKAEALAAALKKLDGGSVTEDRLRAAVAGALGLPPLEIEFKETRANGGSPKQFTVGAGAGERGVCVKGTLDTAGEVGTEVSGRTMDGTCLPGEGGH</sequence>
<name>A0A370B411_9ACTN</name>
<protein>
    <submittedName>
        <fullName evidence="3">Precorrin-3B C(17)-methyltransferase</fullName>
    </submittedName>
</protein>
<accession>A0A370B411</accession>
<keyword evidence="3" id="KW-0489">Methyltransferase</keyword>
<dbReference type="RefSeq" id="WP_114627082.1">
    <property type="nucleotide sequence ID" value="NZ_QQNA01000315.1"/>
</dbReference>
<keyword evidence="4" id="KW-1185">Reference proteome</keyword>
<gene>
    <name evidence="3" type="ORF">DVH02_30460</name>
</gene>
<dbReference type="Proteomes" id="UP000253741">
    <property type="component" value="Unassembled WGS sequence"/>
</dbReference>